<dbReference type="GO" id="GO:0046314">
    <property type="term" value="P:phosphocreatine biosynthetic process"/>
    <property type="evidence" value="ECO:0007669"/>
    <property type="project" value="InterPro"/>
</dbReference>
<feature type="binding site" evidence="5">
    <location>
        <begin position="167"/>
        <end position="172"/>
    </location>
    <ligand>
        <name>ATP</name>
        <dbReference type="ChEBI" id="CHEBI:30616"/>
    </ligand>
</feature>
<evidence type="ECO:0000256" key="6">
    <source>
        <dbReference type="SAM" id="MobiDB-lite"/>
    </source>
</evidence>
<evidence type="ECO:0000256" key="3">
    <source>
        <dbReference type="ARBA" id="ARBA00022777"/>
    </source>
</evidence>
<dbReference type="SUPFAM" id="SSF55931">
    <property type="entry name" value="Glutamine synthetase/guanido kinase"/>
    <property type="match status" value="1"/>
</dbReference>
<dbReference type="InterPro" id="IPR000749">
    <property type="entry name" value="ATP-guanido_PTrfase"/>
</dbReference>
<dbReference type="GO" id="GO:0005524">
    <property type="term" value="F:ATP binding"/>
    <property type="evidence" value="ECO:0007669"/>
    <property type="project" value="UniProtKB-UniRule"/>
</dbReference>
<reference evidence="8" key="1">
    <citation type="submission" date="2021-01" db="EMBL/GenBank/DDBJ databases">
        <authorList>
            <person name="Corre E."/>
            <person name="Pelletier E."/>
            <person name="Niang G."/>
            <person name="Scheremetjew M."/>
            <person name="Finn R."/>
            <person name="Kale V."/>
            <person name="Holt S."/>
            <person name="Cochrane G."/>
            <person name="Meng A."/>
            <person name="Brown T."/>
            <person name="Cohen L."/>
        </authorList>
    </citation>
    <scope>NUCLEOTIDE SEQUENCE</scope>
    <source>
        <strain evidence="8">OF101</strain>
    </source>
</reference>
<organism evidence="8">
    <name type="scientific">Alexandrium catenella</name>
    <name type="common">Red tide dinoflagellate</name>
    <name type="synonym">Gonyaulax catenella</name>
    <dbReference type="NCBI Taxonomy" id="2925"/>
    <lineage>
        <taxon>Eukaryota</taxon>
        <taxon>Sar</taxon>
        <taxon>Alveolata</taxon>
        <taxon>Dinophyceae</taxon>
        <taxon>Gonyaulacales</taxon>
        <taxon>Pyrocystaceae</taxon>
        <taxon>Alexandrium</taxon>
    </lineage>
</organism>
<evidence type="ECO:0000313" key="8">
    <source>
        <dbReference type="EMBL" id="CAD9108207.1"/>
    </source>
</evidence>
<keyword evidence="1 5" id="KW-0808">Transferase</keyword>
<proteinExistence type="inferred from homology"/>
<evidence type="ECO:0000256" key="5">
    <source>
        <dbReference type="PROSITE-ProRule" id="PRU00843"/>
    </source>
</evidence>
<dbReference type="PANTHER" id="PTHR11547">
    <property type="entry name" value="ARGININE OR CREATINE KINASE"/>
    <property type="match status" value="1"/>
</dbReference>
<feature type="domain" description="Phosphagen kinase C-terminal" evidence="7">
    <location>
        <begin position="1"/>
        <end position="206"/>
    </location>
</feature>
<dbReference type="GO" id="GO:0004111">
    <property type="term" value="F:creatine kinase activity"/>
    <property type="evidence" value="ECO:0007669"/>
    <property type="project" value="InterPro"/>
</dbReference>
<comment type="caution">
    <text evidence="5">Lacks conserved residue(s) required for the propagation of feature annotation.</text>
</comment>
<keyword evidence="4 5" id="KW-0067">ATP-binding</keyword>
<dbReference type="EMBL" id="HBGE01018370">
    <property type="protein sequence ID" value="CAD9108207.1"/>
    <property type="molecule type" value="Transcribed_RNA"/>
</dbReference>
<evidence type="ECO:0000256" key="4">
    <source>
        <dbReference type="ARBA" id="ARBA00022840"/>
    </source>
</evidence>
<dbReference type="InterPro" id="IPR014746">
    <property type="entry name" value="Gln_synth/guanido_kin_cat_dom"/>
</dbReference>
<dbReference type="InterPro" id="IPR022414">
    <property type="entry name" value="ATP-guanido_PTrfase_cat"/>
</dbReference>
<feature type="region of interest" description="Disordered" evidence="6">
    <location>
        <begin position="1"/>
        <end position="28"/>
    </location>
</feature>
<dbReference type="GO" id="GO:0005615">
    <property type="term" value="C:extracellular space"/>
    <property type="evidence" value="ECO:0007669"/>
    <property type="project" value="TreeGrafter"/>
</dbReference>
<keyword evidence="3 5" id="KW-0418">Kinase</keyword>
<name>A0A7S1LM42_ALECA</name>
<dbReference type="Gene3D" id="3.30.590.10">
    <property type="entry name" value="Glutamine synthetase/guanido kinase, catalytic domain"/>
    <property type="match status" value="1"/>
</dbReference>
<protein>
    <recommendedName>
        <fullName evidence="7">Phosphagen kinase C-terminal domain-containing protein</fullName>
    </recommendedName>
</protein>
<dbReference type="PANTHER" id="PTHR11547:SF38">
    <property type="entry name" value="ARGININE KINASE 1-RELATED"/>
    <property type="match status" value="1"/>
</dbReference>
<feature type="binding site" evidence="5">
    <location>
        <begin position="139"/>
        <end position="143"/>
    </location>
    <ligand>
        <name>ATP</name>
        <dbReference type="ChEBI" id="CHEBI:30616"/>
    </ligand>
</feature>
<evidence type="ECO:0000256" key="2">
    <source>
        <dbReference type="ARBA" id="ARBA00022741"/>
    </source>
</evidence>
<keyword evidence="2 5" id="KW-0547">Nucleotide-binding</keyword>
<dbReference type="PROSITE" id="PS51510">
    <property type="entry name" value="PHOSPHAGEN_KINASE_C"/>
    <property type="match status" value="1"/>
</dbReference>
<evidence type="ECO:0000259" key="7">
    <source>
        <dbReference type="PROSITE" id="PS51510"/>
    </source>
</evidence>
<sequence>MLTGSLEGDYNPLSESQSYPAKPKGMSGEERKRLKAEGLLFQEPKSLVALAAGVGRDWPDARGVFASEDRHFAAWVNDEEHVTLVSSRKDGDLKAAFASICAAEKSLGLALQQDGYSFARCDRLGYITGMPERLGTGLSISVTLRLPLMAAGASLLQLVAEHGLKVVGFGRGGIVEVASKATLGVSEADLVSQTAAACTRLLEAEG</sequence>
<gene>
    <name evidence="8" type="ORF">ACAT0790_LOCUS10989</name>
</gene>
<evidence type="ECO:0000256" key="1">
    <source>
        <dbReference type="ARBA" id="ARBA00022679"/>
    </source>
</evidence>
<dbReference type="AlphaFoldDB" id="A0A7S1LM42"/>
<accession>A0A7S1LM42</accession>
<dbReference type="Pfam" id="PF00217">
    <property type="entry name" value="ATP-gua_Ptrans"/>
    <property type="match status" value="1"/>
</dbReference>
<comment type="similarity">
    <text evidence="5">Belongs to the ATP:guanido phosphotransferase family.</text>
</comment>